<evidence type="ECO:0000256" key="3">
    <source>
        <dbReference type="ARBA" id="ARBA00022692"/>
    </source>
</evidence>
<evidence type="ECO:0000256" key="4">
    <source>
        <dbReference type="ARBA" id="ARBA00022989"/>
    </source>
</evidence>
<gene>
    <name evidence="7" type="ORF">HER39_13870</name>
</gene>
<feature type="transmembrane region" description="Helical" evidence="6">
    <location>
        <begin position="14"/>
        <end position="34"/>
    </location>
</feature>
<evidence type="ECO:0000256" key="2">
    <source>
        <dbReference type="ARBA" id="ARBA00022475"/>
    </source>
</evidence>
<dbReference type="Proteomes" id="UP000523795">
    <property type="component" value="Unassembled WGS sequence"/>
</dbReference>
<feature type="transmembrane region" description="Helical" evidence="6">
    <location>
        <begin position="79"/>
        <end position="104"/>
    </location>
</feature>
<dbReference type="Pfam" id="PF09678">
    <property type="entry name" value="Caa3_CtaG"/>
    <property type="match status" value="1"/>
</dbReference>
<feature type="transmembrane region" description="Helical" evidence="6">
    <location>
        <begin position="46"/>
        <end position="67"/>
    </location>
</feature>
<keyword evidence="5 6" id="KW-0472">Membrane</keyword>
<reference evidence="7 8" key="1">
    <citation type="submission" date="2020-04" db="EMBL/GenBank/DDBJ databases">
        <authorList>
            <person name="Liu S."/>
        </authorList>
    </citation>
    <scope>NUCLEOTIDE SEQUENCE [LARGE SCALE GENOMIC DNA]</scope>
    <source>
        <strain evidence="7 8">CGMCC 1.15091</strain>
    </source>
</reference>
<keyword evidence="8" id="KW-1185">Reference proteome</keyword>
<evidence type="ECO:0000256" key="6">
    <source>
        <dbReference type="SAM" id="Phobius"/>
    </source>
</evidence>
<evidence type="ECO:0000313" key="7">
    <source>
        <dbReference type="EMBL" id="NKX51631.1"/>
    </source>
</evidence>
<keyword evidence="4 6" id="KW-1133">Transmembrane helix</keyword>
<dbReference type="EMBL" id="JAAZSR010000269">
    <property type="protein sequence ID" value="NKX51631.1"/>
    <property type="molecule type" value="Genomic_DNA"/>
</dbReference>
<comment type="caution">
    <text evidence="7">The sequence shown here is derived from an EMBL/GenBank/DDBJ whole genome shotgun (WGS) entry which is preliminary data.</text>
</comment>
<evidence type="ECO:0000313" key="8">
    <source>
        <dbReference type="Proteomes" id="UP000523795"/>
    </source>
</evidence>
<evidence type="ECO:0000256" key="5">
    <source>
        <dbReference type="ARBA" id="ARBA00023136"/>
    </source>
</evidence>
<accession>A0ABX1JRD4</accession>
<keyword evidence="2" id="KW-1003">Cell membrane</keyword>
<comment type="subcellular location">
    <subcellularLocation>
        <location evidence="1">Cell membrane</location>
        <topology evidence="1">Multi-pass membrane protein</topology>
    </subcellularLocation>
</comment>
<protein>
    <submittedName>
        <fullName evidence="7">Cytochrome c oxidase assembly protein</fullName>
    </submittedName>
</protein>
<dbReference type="InterPro" id="IPR019108">
    <property type="entry name" value="Caa3_assmbl_CtaG-rel"/>
</dbReference>
<feature type="non-terminal residue" evidence="7">
    <location>
        <position position="1"/>
    </location>
</feature>
<feature type="transmembrane region" description="Helical" evidence="6">
    <location>
        <begin position="125"/>
        <end position="148"/>
    </location>
</feature>
<organism evidence="7 8">
    <name type="scientific">Arthrobacter deserti</name>
    <dbReference type="NCBI Taxonomy" id="1742687"/>
    <lineage>
        <taxon>Bacteria</taxon>
        <taxon>Bacillati</taxon>
        <taxon>Actinomycetota</taxon>
        <taxon>Actinomycetes</taxon>
        <taxon>Micrococcales</taxon>
        <taxon>Micrococcaceae</taxon>
        <taxon>Arthrobacter</taxon>
    </lineage>
</organism>
<sequence>LTGSRWVTEWRWDWLWVAFVLTAGALYLTGAVRLHRRGDSWPLLRVHSWLAGLAALTYVPSGAPAVYGMVLFSAHMVDHMALTMVVPLFLVLGAPVTLALKALAPRRDGSRGPRGWILWAVHSKFSAFVTHPLVAAANFAGSIIIFYYSPLFGFALREHVGHELMIVHFLITGYLF</sequence>
<name>A0ABX1JRD4_9MICC</name>
<evidence type="ECO:0000256" key="1">
    <source>
        <dbReference type="ARBA" id="ARBA00004651"/>
    </source>
</evidence>
<proteinExistence type="predicted"/>
<keyword evidence="3 6" id="KW-0812">Transmembrane</keyword>
<feature type="non-terminal residue" evidence="7">
    <location>
        <position position="176"/>
    </location>
</feature>